<gene>
    <name evidence="2" type="ORF">OBE_14619</name>
</gene>
<dbReference type="AlphaFoldDB" id="K1RLJ4"/>
<feature type="region of interest" description="Disordered" evidence="1">
    <location>
        <begin position="17"/>
        <end position="46"/>
    </location>
</feature>
<feature type="non-terminal residue" evidence="2">
    <location>
        <position position="46"/>
    </location>
</feature>
<accession>K1RLJ4</accession>
<proteinExistence type="predicted"/>
<evidence type="ECO:0000256" key="1">
    <source>
        <dbReference type="SAM" id="MobiDB-lite"/>
    </source>
</evidence>
<protein>
    <submittedName>
        <fullName evidence="2">Uncharacterized protein</fullName>
    </submittedName>
</protein>
<dbReference type="EMBL" id="AJWZ01010084">
    <property type="protein sequence ID" value="EKC49482.1"/>
    <property type="molecule type" value="Genomic_DNA"/>
</dbReference>
<organism evidence="2">
    <name type="scientific">human gut metagenome</name>
    <dbReference type="NCBI Taxonomy" id="408170"/>
    <lineage>
        <taxon>unclassified sequences</taxon>
        <taxon>metagenomes</taxon>
        <taxon>organismal metagenomes</taxon>
    </lineage>
</organism>
<sequence length="46" mass="5555">MDIKELTERYQDRFDAHYLQDDNGTGRKGRKRKKEVETPNFLKDVI</sequence>
<name>K1RLJ4_9ZZZZ</name>
<evidence type="ECO:0000313" key="2">
    <source>
        <dbReference type="EMBL" id="EKC49482.1"/>
    </source>
</evidence>
<reference evidence="2" key="1">
    <citation type="journal article" date="2013" name="Environ. Microbiol.">
        <title>Microbiota from the distal guts of lean and obese adolescents exhibit partial functional redundancy besides clear differences in community structure.</title>
        <authorList>
            <person name="Ferrer M."/>
            <person name="Ruiz A."/>
            <person name="Lanza F."/>
            <person name="Haange S.B."/>
            <person name="Oberbach A."/>
            <person name="Till H."/>
            <person name="Bargiela R."/>
            <person name="Campoy C."/>
            <person name="Segura M.T."/>
            <person name="Richter M."/>
            <person name="von Bergen M."/>
            <person name="Seifert J."/>
            <person name="Suarez A."/>
        </authorList>
    </citation>
    <scope>NUCLEOTIDE SEQUENCE</scope>
</reference>
<comment type="caution">
    <text evidence="2">The sequence shown here is derived from an EMBL/GenBank/DDBJ whole genome shotgun (WGS) entry which is preliminary data.</text>
</comment>